<gene>
    <name evidence="1" type="ORF">B0H16DRAFT_1468784</name>
</gene>
<dbReference type="Proteomes" id="UP001215598">
    <property type="component" value="Unassembled WGS sequence"/>
</dbReference>
<evidence type="ECO:0000313" key="2">
    <source>
        <dbReference type="Proteomes" id="UP001215598"/>
    </source>
</evidence>
<sequence length="269" mass="28619">MKDGLRSVVGILRGIKLRVQSVAPWVTAEGADVDGVVGDTWRVAPSTVEEHADGSIIGDPKKPAARKHRRGFLWDAPSLSYGLERSPFSFAGPPPLWPGDPDELGFGEELGANLFVENPVGWKPDGHSRVGEDVVEMAGETLNNIPFGGRVQIGAPDPEAENRDDGTGLATQYASVGGSEFRRIFGRILDMRAIIISQQYSGGQDFSIGPILTTATAQGYHGVGVALSQLVPKYLPSHEARNGPTTSNNIVAPWALCSADGFHNILSPA</sequence>
<protein>
    <submittedName>
        <fullName evidence="1">Uncharacterized protein</fullName>
    </submittedName>
</protein>
<keyword evidence="2" id="KW-1185">Reference proteome</keyword>
<organism evidence="1 2">
    <name type="scientific">Mycena metata</name>
    <dbReference type="NCBI Taxonomy" id="1033252"/>
    <lineage>
        <taxon>Eukaryota</taxon>
        <taxon>Fungi</taxon>
        <taxon>Dikarya</taxon>
        <taxon>Basidiomycota</taxon>
        <taxon>Agaricomycotina</taxon>
        <taxon>Agaricomycetes</taxon>
        <taxon>Agaricomycetidae</taxon>
        <taxon>Agaricales</taxon>
        <taxon>Marasmiineae</taxon>
        <taxon>Mycenaceae</taxon>
        <taxon>Mycena</taxon>
    </lineage>
</organism>
<accession>A0AAD7I038</accession>
<name>A0AAD7I038_9AGAR</name>
<dbReference type="AlphaFoldDB" id="A0AAD7I038"/>
<comment type="caution">
    <text evidence="1">The sequence shown here is derived from an EMBL/GenBank/DDBJ whole genome shotgun (WGS) entry which is preliminary data.</text>
</comment>
<proteinExistence type="predicted"/>
<dbReference type="EMBL" id="JARKIB010000148">
    <property type="protein sequence ID" value="KAJ7731983.1"/>
    <property type="molecule type" value="Genomic_DNA"/>
</dbReference>
<reference evidence="1" key="1">
    <citation type="submission" date="2023-03" db="EMBL/GenBank/DDBJ databases">
        <title>Massive genome expansion in bonnet fungi (Mycena s.s.) driven by repeated elements and novel gene families across ecological guilds.</title>
        <authorList>
            <consortium name="Lawrence Berkeley National Laboratory"/>
            <person name="Harder C.B."/>
            <person name="Miyauchi S."/>
            <person name="Viragh M."/>
            <person name="Kuo A."/>
            <person name="Thoen E."/>
            <person name="Andreopoulos B."/>
            <person name="Lu D."/>
            <person name="Skrede I."/>
            <person name="Drula E."/>
            <person name="Henrissat B."/>
            <person name="Morin E."/>
            <person name="Kohler A."/>
            <person name="Barry K."/>
            <person name="LaButti K."/>
            <person name="Morin E."/>
            <person name="Salamov A."/>
            <person name="Lipzen A."/>
            <person name="Mereny Z."/>
            <person name="Hegedus B."/>
            <person name="Baldrian P."/>
            <person name="Stursova M."/>
            <person name="Weitz H."/>
            <person name="Taylor A."/>
            <person name="Grigoriev I.V."/>
            <person name="Nagy L.G."/>
            <person name="Martin F."/>
            <person name="Kauserud H."/>
        </authorList>
    </citation>
    <scope>NUCLEOTIDE SEQUENCE</scope>
    <source>
        <strain evidence="1">CBHHK182m</strain>
    </source>
</reference>
<evidence type="ECO:0000313" key="1">
    <source>
        <dbReference type="EMBL" id="KAJ7731983.1"/>
    </source>
</evidence>